<feature type="region of interest" description="Disordered" evidence="3">
    <location>
        <begin position="1"/>
        <end position="22"/>
    </location>
</feature>
<evidence type="ECO:0000256" key="1">
    <source>
        <dbReference type="ARBA" id="ARBA00006484"/>
    </source>
</evidence>
<gene>
    <name evidence="4" type="ORF">M9979_13420</name>
</gene>
<dbReference type="InterPro" id="IPR002347">
    <property type="entry name" value="SDR_fam"/>
</dbReference>
<evidence type="ECO:0000313" key="4">
    <source>
        <dbReference type="EMBL" id="MCP3735870.1"/>
    </source>
</evidence>
<dbReference type="RefSeq" id="WP_254289866.1">
    <property type="nucleotide sequence ID" value="NZ_JAMLDY010000017.1"/>
</dbReference>
<keyword evidence="5" id="KW-1185">Reference proteome</keyword>
<evidence type="ECO:0000313" key="5">
    <source>
        <dbReference type="Proteomes" id="UP001139486"/>
    </source>
</evidence>
<dbReference type="InterPro" id="IPR020904">
    <property type="entry name" value="Sc_DH/Rdtase_CS"/>
</dbReference>
<reference evidence="4" key="1">
    <citation type="submission" date="2022-05" db="EMBL/GenBank/DDBJ databases">
        <title>Sphingomonas sp. strain RP10 Genome sequencing and assembly.</title>
        <authorList>
            <person name="Kim I."/>
        </authorList>
    </citation>
    <scope>NUCLEOTIDE SEQUENCE</scope>
    <source>
        <strain evidence="4">RP10</strain>
    </source>
</reference>
<proteinExistence type="inferred from homology"/>
<accession>A0A9X2I112</accession>
<dbReference type="GO" id="GO:0016491">
    <property type="term" value="F:oxidoreductase activity"/>
    <property type="evidence" value="ECO:0007669"/>
    <property type="project" value="UniProtKB-KW"/>
</dbReference>
<dbReference type="PRINTS" id="PR00081">
    <property type="entry name" value="GDHRDH"/>
</dbReference>
<sequence length="289" mass="30606">MVRSEVMSRRSQDRRSAADQPSAICGHMENDMKDRLKGRRIIVFGSATGIGAATVKRLTEEGARVCAADINVEGATQVAVEAGGETFAVHVDISDEASVNQAVAATVDRFGGLDGAHINAADLRVIMEDSDALAMDLAVFDRTVAVNLRGHLLCTRAVLPHLTKNAASAIVYTSSGSAHGAEPTRPSYAMTKAGVNALMRHVASRWGKEGVTANVLAPGFTVTGEMKKSMEGNAEEAKKWADHFMARTPHTRLGESEDHAGVVALLLSDDGRWINGSIIDVNGGSLMRG</sequence>
<dbReference type="EMBL" id="JAMLDY010000017">
    <property type="protein sequence ID" value="MCP3735870.1"/>
    <property type="molecule type" value="Genomic_DNA"/>
</dbReference>
<feature type="compositionally biased region" description="Basic and acidic residues" evidence="3">
    <location>
        <begin position="1"/>
        <end position="17"/>
    </location>
</feature>
<comment type="caution">
    <text evidence="4">The sequence shown here is derived from an EMBL/GenBank/DDBJ whole genome shotgun (WGS) entry which is preliminary data.</text>
</comment>
<dbReference type="CDD" id="cd05233">
    <property type="entry name" value="SDR_c"/>
    <property type="match status" value="1"/>
</dbReference>
<dbReference type="Pfam" id="PF13561">
    <property type="entry name" value="adh_short_C2"/>
    <property type="match status" value="1"/>
</dbReference>
<protein>
    <submittedName>
        <fullName evidence="4">SDR family oxidoreductase</fullName>
    </submittedName>
</protein>
<comment type="similarity">
    <text evidence="1">Belongs to the short-chain dehydrogenases/reductases (SDR) family.</text>
</comment>
<evidence type="ECO:0000256" key="3">
    <source>
        <dbReference type="SAM" id="MobiDB-lite"/>
    </source>
</evidence>
<dbReference type="InterPro" id="IPR036291">
    <property type="entry name" value="NAD(P)-bd_dom_sf"/>
</dbReference>
<dbReference type="PANTHER" id="PTHR24321">
    <property type="entry name" value="DEHYDROGENASES, SHORT CHAIN"/>
    <property type="match status" value="1"/>
</dbReference>
<dbReference type="AlphaFoldDB" id="A0A9X2I112"/>
<keyword evidence="2" id="KW-0560">Oxidoreductase</keyword>
<dbReference type="Proteomes" id="UP001139486">
    <property type="component" value="Unassembled WGS sequence"/>
</dbReference>
<dbReference type="FunFam" id="3.40.50.720:FF:000084">
    <property type="entry name" value="Short-chain dehydrogenase reductase"/>
    <property type="match status" value="1"/>
</dbReference>
<dbReference type="SUPFAM" id="SSF51735">
    <property type="entry name" value="NAD(P)-binding Rossmann-fold domains"/>
    <property type="match status" value="1"/>
</dbReference>
<name>A0A9X2I112_9SPHN</name>
<organism evidence="4 5">
    <name type="scientific">Sphingomonas liriopis</name>
    <dbReference type="NCBI Taxonomy" id="2949094"/>
    <lineage>
        <taxon>Bacteria</taxon>
        <taxon>Pseudomonadati</taxon>
        <taxon>Pseudomonadota</taxon>
        <taxon>Alphaproteobacteria</taxon>
        <taxon>Sphingomonadales</taxon>
        <taxon>Sphingomonadaceae</taxon>
        <taxon>Sphingomonas</taxon>
    </lineage>
</organism>
<dbReference type="PROSITE" id="PS00061">
    <property type="entry name" value="ADH_SHORT"/>
    <property type="match status" value="1"/>
</dbReference>
<dbReference type="PANTHER" id="PTHR24321:SF14">
    <property type="entry name" value="SHORT-CHAIN TYPE DEHYDROGENASE_REDUCTASE BLR2146-RELATED"/>
    <property type="match status" value="1"/>
</dbReference>
<dbReference type="Gene3D" id="3.40.50.720">
    <property type="entry name" value="NAD(P)-binding Rossmann-like Domain"/>
    <property type="match status" value="1"/>
</dbReference>
<evidence type="ECO:0000256" key="2">
    <source>
        <dbReference type="ARBA" id="ARBA00023002"/>
    </source>
</evidence>